<dbReference type="SMART" id="SM00857">
    <property type="entry name" value="Resolvase"/>
    <property type="match status" value="1"/>
</dbReference>
<dbReference type="CDD" id="cd00338">
    <property type="entry name" value="Ser_Recombinase"/>
    <property type="match status" value="1"/>
</dbReference>
<evidence type="ECO:0000313" key="5">
    <source>
        <dbReference type="Proteomes" id="UP001550210"/>
    </source>
</evidence>
<evidence type="ECO:0000256" key="2">
    <source>
        <dbReference type="ARBA" id="ARBA00023172"/>
    </source>
</evidence>
<keyword evidence="2" id="KW-0233">DNA recombination</keyword>
<evidence type="ECO:0000259" key="3">
    <source>
        <dbReference type="PROSITE" id="PS51737"/>
    </source>
</evidence>
<name>A0ABV2VBD2_9ACTN</name>
<dbReference type="SUPFAM" id="SSF53041">
    <property type="entry name" value="Resolvase-like"/>
    <property type="match status" value="1"/>
</dbReference>
<dbReference type="InterPro" id="IPR006119">
    <property type="entry name" value="Resolv_N"/>
</dbReference>
<dbReference type="EMBL" id="JBEXPZ010000100">
    <property type="protein sequence ID" value="MET9851136.1"/>
    <property type="molecule type" value="Genomic_DNA"/>
</dbReference>
<protein>
    <submittedName>
        <fullName evidence="4">Recombinase family protein</fullName>
    </submittedName>
</protein>
<reference evidence="4 5" key="1">
    <citation type="submission" date="2024-06" db="EMBL/GenBank/DDBJ databases">
        <title>The Natural Products Discovery Center: Release of the First 8490 Sequenced Strains for Exploring Actinobacteria Biosynthetic Diversity.</title>
        <authorList>
            <person name="Kalkreuter E."/>
            <person name="Kautsar S.A."/>
            <person name="Yang D."/>
            <person name="Bader C.D."/>
            <person name="Teijaro C.N."/>
            <person name="Fluegel L."/>
            <person name="Davis C.M."/>
            <person name="Simpson J.R."/>
            <person name="Lauterbach L."/>
            <person name="Steele A.D."/>
            <person name="Gui C."/>
            <person name="Meng S."/>
            <person name="Li G."/>
            <person name="Viehrig K."/>
            <person name="Ye F."/>
            <person name="Su P."/>
            <person name="Kiefer A.F."/>
            <person name="Nichols A."/>
            <person name="Cepeda A.J."/>
            <person name="Yan W."/>
            <person name="Fan B."/>
            <person name="Jiang Y."/>
            <person name="Adhikari A."/>
            <person name="Zheng C.-J."/>
            <person name="Schuster L."/>
            <person name="Cowan T.M."/>
            <person name="Smanski M.J."/>
            <person name="Chevrette M.G."/>
            <person name="De Carvalho L.P.S."/>
            <person name="Shen B."/>
        </authorList>
    </citation>
    <scope>NUCLEOTIDE SEQUENCE [LARGE SCALE GENOMIC DNA]</scope>
    <source>
        <strain evidence="4 5">NPDC006434</strain>
    </source>
</reference>
<dbReference type="InterPro" id="IPR036162">
    <property type="entry name" value="Resolvase-like_N_sf"/>
</dbReference>
<dbReference type="Gene3D" id="3.90.1750.20">
    <property type="entry name" value="Putative Large Serine Recombinase, Chain B, Domain 2"/>
    <property type="match status" value="1"/>
</dbReference>
<proteinExistence type="predicted"/>
<dbReference type="PANTHER" id="PTHR30461:SF2">
    <property type="entry name" value="SERINE RECOMBINASE PINE-RELATED"/>
    <property type="match status" value="1"/>
</dbReference>
<dbReference type="Pfam" id="PF00239">
    <property type="entry name" value="Resolvase"/>
    <property type="match status" value="1"/>
</dbReference>
<evidence type="ECO:0000313" key="4">
    <source>
        <dbReference type="EMBL" id="MET9851136.1"/>
    </source>
</evidence>
<feature type="domain" description="Recombinase" evidence="3">
    <location>
        <begin position="162"/>
        <end position="292"/>
    </location>
</feature>
<keyword evidence="1" id="KW-0238">DNA-binding</keyword>
<dbReference type="Gene3D" id="3.40.50.1390">
    <property type="entry name" value="Resolvase, N-terminal catalytic domain"/>
    <property type="match status" value="1"/>
</dbReference>
<dbReference type="PROSITE" id="PS51737">
    <property type="entry name" value="RECOMBINASE_DNA_BIND"/>
    <property type="match status" value="1"/>
</dbReference>
<dbReference type="InterPro" id="IPR050639">
    <property type="entry name" value="SSR_resolvase"/>
</dbReference>
<accession>A0ABV2VBD2</accession>
<gene>
    <name evidence="4" type="ORF">ABZZ21_42700</name>
</gene>
<dbReference type="InterPro" id="IPR025827">
    <property type="entry name" value="Zn_ribbon_recom_dom"/>
</dbReference>
<keyword evidence="5" id="KW-1185">Reference proteome</keyword>
<organism evidence="4 5">
    <name type="scientific">Streptomyces ossamyceticus</name>
    <dbReference type="NCBI Taxonomy" id="249581"/>
    <lineage>
        <taxon>Bacteria</taxon>
        <taxon>Bacillati</taxon>
        <taxon>Actinomycetota</taxon>
        <taxon>Actinomycetes</taxon>
        <taxon>Kitasatosporales</taxon>
        <taxon>Streptomycetaceae</taxon>
        <taxon>Streptomyces</taxon>
    </lineage>
</organism>
<dbReference type="PANTHER" id="PTHR30461">
    <property type="entry name" value="DNA-INVERTASE FROM LAMBDOID PROPHAGE"/>
    <property type="match status" value="1"/>
</dbReference>
<dbReference type="Pfam" id="PF13408">
    <property type="entry name" value="Zn_ribbon_recom"/>
    <property type="match status" value="1"/>
</dbReference>
<sequence length="564" mass="63718">MTPGLRYLACLRLSADSDGSTSIEWQRGVIRHHVSSPHLSGVLVGEAEDTDVSGSMSPFKRPKLGRWLTDRADEFDVIIAAKMDRLTRRSMHFNELLEWAQGNGKFIVCVEEGFDLSTPQGKMMARMTTVFAEAEWDTIQARVLNGVQSRLENRSWLTGAPPTGYRIKAVEGGRRKVLEIDQDFYPYVEEIFTRVREGQSTHRIARDFNCRGVLTWGDHLRKLKGEETKGTQWQSTIINKFIRSSWVPGIYAYKGEAVLDDQGEPVILPQKPLASMDEWTDLVDRIKPVTRAVGTESRTGAKSLLAGIARCGNCGAPVTSLLNSGHTRKDGERIPGHRYYRCSNKFKGGACAQGLYVRADLLDTWVDQAVRDSVGTWDMYERAGKGPSQARELQETRARLENLEAKYIAGEYDGEGQEESYMRMHKGLSAKVALLAKQEEERANPTLKATGKKYGEVWEVKDQEDRREFLRTYEVKVWAWDKGVNQNDRAMVMDLGDIQTMAQELGLNKEEGMDRLLISQNVPPHWTNPELREFPGLELESVPAFLKELEAAQKKEVQRKGSAE</sequence>
<comment type="caution">
    <text evidence="4">The sequence shown here is derived from an EMBL/GenBank/DDBJ whole genome shotgun (WGS) entry which is preliminary data.</text>
</comment>
<evidence type="ECO:0000256" key="1">
    <source>
        <dbReference type="ARBA" id="ARBA00023125"/>
    </source>
</evidence>
<dbReference type="InterPro" id="IPR038109">
    <property type="entry name" value="DNA_bind_recomb_sf"/>
</dbReference>
<dbReference type="InterPro" id="IPR011109">
    <property type="entry name" value="DNA_bind_recombinase_dom"/>
</dbReference>
<dbReference type="RefSeq" id="WP_355404852.1">
    <property type="nucleotide sequence ID" value="NZ_JBEXPZ010000100.1"/>
</dbReference>
<dbReference type="Proteomes" id="UP001550210">
    <property type="component" value="Unassembled WGS sequence"/>
</dbReference>